<dbReference type="Proteomes" id="UP000246145">
    <property type="component" value="Unassembled WGS sequence"/>
</dbReference>
<feature type="transmembrane region" description="Helical" evidence="7">
    <location>
        <begin position="71"/>
        <end position="92"/>
    </location>
</feature>
<dbReference type="EMBL" id="QEKO01000003">
    <property type="protein sequence ID" value="PVY61715.1"/>
    <property type="molecule type" value="Genomic_DNA"/>
</dbReference>
<dbReference type="FunFam" id="1.10.3720.10:FF:000003">
    <property type="entry name" value="Aliphatic sulfonate ABC transporter permease"/>
    <property type="match status" value="1"/>
</dbReference>
<dbReference type="AlphaFoldDB" id="A0A2U1CL46"/>
<comment type="similarity">
    <text evidence="7">Belongs to the binding-protein-dependent transport system permease family.</text>
</comment>
<dbReference type="Gene3D" id="1.10.3720.10">
    <property type="entry name" value="MetI-like"/>
    <property type="match status" value="1"/>
</dbReference>
<dbReference type="OrthoDB" id="8859188at2"/>
<evidence type="ECO:0000313" key="10">
    <source>
        <dbReference type="Proteomes" id="UP000246145"/>
    </source>
</evidence>
<comment type="caution">
    <text evidence="9">The sequence shown here is derived from an EMBL/GenBank/DDBJ whole genome shotgun (WGS) entry which is preliminary data.</text>
</comment>
<dbReference type="InterPro" id="IPR035906">
    <property type="entry name" value="MetI-like_sf"/>
</dbReference>
<keyword evidence="10" id="KW-1185">Reference proteome</keyword>
<evidence type="ECO:0000256" key="1">
    <source>
        <dbReference type="ARBA" id="ARBA00004651"/>
    </source>
</evidence>
<evidence type="ECO:0000256" key="6">
    <source>
        <dbReference type="ARBA" id="ARBA00023136"/>
    </source>
</evidence>
<evidence type="ECO:0000313" key="9">
    <source>
        <dbReference type="EMBL" id="PVY61715.1"/>
    </source>
</evidence>
<proteinExistence type="inferred from homology"/>
<sequence length="263" mass="28750">MNNTIRRLAYGPWLGLGLILLILLLWEVSATLKWISPLSLPKVSDVAITLFELVKSGELPRELAASLWRMFVGYFIGVLLGIAVGLLMGAFRPAYKLLEPVTEILRPIPSPAYVPVAILFLGIDNEMKIFMVAFSAFFPVLLNTYSGVRGVDPVQLQTAGTFGVKGVRRLWEVVLPAAAPSIFTGMRISLAVALIVMVISEMVAASDGIGYFILAAQRGFKVQAMFAGIVTLAVVGYALNRVFLMIENRVLAWHHGAMQQSKN</sequence>
<keyword evidence="3" id="KW-1003">Cell membrane</keyword>
<accession>A0A2U1CL46</accession>
<dbReference type="Pfam" id="PF00528">
    <property type="entry name" value="BPD_transp_1"/>
    <property type="match status" value="1"/>
</dbReference>
<dbReference type="CDD" id="cd06261">
    <property type="entry name" value="TM_PBP2"/>
    <property type="match status" value="1"/>
</dbReference>
<evidence type="ECO:0000259" key="8">
    <source>
        <dbReference type="PROSITE" id="PS50928"/>
    </source>
</evidence>
<gene>
    <name evidence="9" type="ORF">C7440_2446</name>
</gene>
<keyword evidence="2 7" id="KW-0813">Transport</keyword>
<dbReference type="RefSeq" id="WP_116518734.1">
    <property type="nucleotide sequence ID" value="NZ_JACCEX010000003.1"/>
</dbReference>
<feature type="transmembrane region" description="Helical" evidence="7">
    <location>
        <begin position="190"/>
        <end position="214"/>
    </location>
</feature>
<keyword evidence="6 7" id="KW-0472">Membrane</keyword>
<dbReference type="PANTHER" id="PTHR30151:SF16">
    <property type="entry name" value="ABC TRANSPORTER PERMEASE PROTEIN"/>
    <property type="match status" value="1"/>
</dbReference>
<dbReference type="PROSITE" id="PS50928">
    <property type="entry name" value="ABC_TM1"/>
    <property type="match status" value="1"/>
</dbReference>
<evidence type="ECO:0000256" key="2">
    <source>
        <dbReference type="ARBA" id="ARBA00022448"/>
    </source>
</evidence>
<evidence type="ECO:0000256" key="7">
    <source>
        <dbReference type="RuleBase" id="RU363032"/>
    </source>
</evidence>
<name>A0A2U1CL46_9BURK</name>
<keyword evidence="5 7" id="KW-1133">Transmembrane helix</keyword>
<organism evidence="9 10">
    <name type="scientific">Pusillimonas noertemannii</name>
    <dbReference type="NCBI Taxonomy" id="305977"/>
    <lineage>
        <taxon>Bacteria</taxon>
        <taxon>Pseudomonadati</taxon>
        <taxon>Pseudomonadota</taxon>
        <taxon>Betaproteobacteria</taxon>
        <taxon>Burkholderiales</taxon>
        <taxon>Alcaligenaceae</taxon>
        <taxon>Pusillimonas</taxon>
    </lineage>
</organism>
<feature type="domain" description="ABC transmembrane type-1" evidence="8">
    <location>
        <begin position="63"/>
        <end position="243"/>
    </location>
</feature>
<dbReference type="PANTHER" id="PTHR30151">
    <property type="entry name" value="ALKANE SULFONATE ABC TRANSPORTER-RELATED, MEMBRANE SUBUNIT"/>
    <property type="match status" value="1"/>
</dbReference>
<feature type="transmembrane region" description="Helical" evidence="7">
    <location>
        <begin position="220"/>
        <end position="239"/>
    </location>
</feature>
<dbReference type="GO" id="GO:0005886">
    <property type="term" value="C:plasma membrane"/>
    <property type="evidence" value="ECO:0007669"/>
    <property type="project" value="UniProtKB-SubCell"/>
</dbReference>
<dbReference type="GO" id="GO:0042918">
    <property type="term" value="P:alkanesulfonate transmembrane transport"/>
    <property type="evidence" value="ECO:0007669"/>
    <property type="project" value="UniProtKB-ARBA"/>
</dbReference>
<evidence type="ECO:0000256" key="4">
    <source>
        <dbReference type="ARBA" id="ARBA00022692"/>
    </source>
</evidence>
<evidence type="ECO:0000256" key="3">
    <source>
        <dbReference type="ARBA" id="ARBA00022475"/>
    </source>
</evidence>
<dbReference type="InterPro" id="IPR000515">
    <property type="entry name" value="MetI-like"/>
</dbReference>
<dbReference type="SUPFAM" id="SSF161098">
    <property type="entry name" value="MetI-like"/>
    <property type="match status" value="1"/>
</dbReference>
<comment type="subcellular location">
    <subcellularLocation>
        <location evidence="1 7">Cell membrane</location>
        <topology evidence="1 7">Multi-pass membrane protein</topology>
    </subcellularLocation>
</comment>
<evidence type="ECO:0000256" key="5">
    <source>
        <dbReference type="ARBA" id="ARBA00022989"/>
    </source>
</evidence>
<reference evidence="9 10" key="1">
    <citation type="submission" date="2018-04" db="EMBL/GenBank/DDBJ databases">
        <title>Genomic Encyclopedia of Type Strains, Phase IV (KMG-IV): sequencing the most valuable type-strain genomes for metagenomic binning, comparative biology and taxonomic classification.</title>
        <authorList>
            <person name="Goeker M."/>
        </authorList>
    </citation>
    <scope>NUCLEOTIDE SEQUENCE [LARGE SCALE GENOMIC DNA]</scope>
    <source>
        <strain evidence="9 10">DSM 10065</strain>
    </source>
</reference>
<protein>
    <submittedName>
        <fullName evidence="9">NitT/TauT family transport system permease protein/sulfonate transport system permease protein</fullName>
    </submittedName>
</protein>
<keyword evidence="4 7" id="KW-0812">Transmembrane</keyword>